<gene>
    <name evidence="8" type="ORF">RDV89_03235</name>
</gene>
<evidence type="ECO:0000256" key="7">
    <source>
        <dbReference type="SAM" id="Phobius"/>
    </source>
</evidence>
<feature type="transmembrane region" description="Helical" evidence="7">
    <location>
        <begin position="51"/>
        <end position="69"/>
    </location>
</feature>
<dbReference type="Proteomes" id="UP001268542">
    <property type="component" value="Unassembled WGS sequence"/>
</dbReference>
<keyword evidence="9" id="KW-1185">Reference proteome</keyword>
<keyword evidence="3 7" id="KW-0812">Transmembrane</keyword>
<feature type="region of interest" description="Disordered" evidence="6">
    <location>
        <begin position="1"/>
        <end position="21"/>
    </location>
</feature>
<proteinExistence type="predicted"/>
<keyword evidence="2" id="KW-1003">Cell membrane</keyword>
<comment type="caution">
    <text evidence="8">The sequence shown here is derived from an EMBL/GenBank/DDBJ whole genome shotgun (WGS) entry which is preliminary data.</text>
</comment>
<dbReference type="PANTHER" id="PTHR33931:SF2">
    <property type="entry name" value="HOLIN-LIKE PROTEIN CIDA"/>
    <property type="match status" value="1"/>
</dbReference>
<keyword evidence="4 7" id="KW-1133">Transmembrane helix</keyword>
<evidence type="ECO:0000256" key="4">
    <source>
        <dbReference type="ARBA" id="ARBA00022989"/>
    </source>
</evidence>
<dbReference type="PANTHER" id="PTHR33931">
    <property type="entry name" value="HOLIN-LIKE PROTEIN CIDA-RELATED"/>
    <property type="match status" value="1"/>
</dbReference>
<evidence type="ECO:0000256" key="2">
    <source>
        <dbReference type="ARBA" id="ARBA00022475"/>
    </source>
</evidence>
<dbReference type="Pfam" id="PF03788">
    <property type="entry name" value="LrgA"/>
    <property type="match status" value="1"/>
</dbReference>
<dbReference type="EMBL" id="JAVYII010000001">
    <property type="protein sequence ID" value="MDT9592062.1"/>
    <property type="molecule type" value="Genomic_DNA"/>
</dbReference>
<feature type="transmembrane region" description="Helical" evidence="7">
    <location>
        <begin position="114"/>
        <end position="137"/>
    </location>
</feature>
<feature type="transmembrane region" description="Helical" evidence="7">
    <location>
        <begin position="89"/>
        <end position="107"/>
    </location>
</feature>
<reference evidence="8 9" key="1">
    <citation type="submission" date="2023-08" db="EMBL/GenBank/DDBJ databases">
        <title>Nocardioides seae sp. nov., a bacterium isolated from a soil.</title>
        <authorList>
            <person name="Wang X."/>
        </authorList>
    </citation>
    <scope>NUCLEOTIDE SEQUENCE [LARGE SCALE GENOMIC DNA]</scope>
    <source>
        <strain evidence="8 9">YZH12</strain>
    </source>
</reference>
<dbReference type="RefSeq" id="WP_315731246.1">
    <property type="nucleotide sequence ID" value="NZ_JAVYII010000001.1"/>
</dbReference>
<evidence type="ECO:0000313" key="8">
    <source>
        <dbReference type="EMBL" id="MDT9592062.1"/>
    </source>
</evidence>
<sequence>MTPPDRPGQPPGPPSGRRPAPAPGPVAFLDGMLWLLGFWLGGELVVRTTGLPVPGAVVGMLGLFVTLQVRRPRPDAHLLRASDGLLAHLQLLFVPAGVGIVSVLGVLRSDALPLVGGLLVSWVVALVVLGWVVALLLPRDRGGPAVPAGGGDR</sequence>
<comment type="subcellular location">
    <subcellularLocation>
        <location evidence="1">Cell membrane</location>
        <topology evidence="1">Multi-pass membrane protein</topology>
    </subcellularLocation>
</comment>
<name>A0ABU3PT94_9ACTN</name>
<evidence type="ECO:0000256" key="5">
    <source>
        <dbReference type="ARBA" id="ARBA00023136"/>
    </source>
</evidence>
<protein>
    <submittedName>
        <fullName evidence="8">CidA/LrgA family protein</fullName>
    </submittedName>
</protein>
<feature type="transmembrane region" description="Helical" evidence="7">
    <location>
        <begin position="20"/>
        <end position="39"/>
    </location>
</feature>
<evidence type="ECO:0000256" key="6">
    <source>
        <dbReference type="SAM" id="MobiDB-lite"/>
    </source>
</evidence>
<accession>A0ABU3PT94</accession>
<evidence type="ECO:0000256" key="3">
    <source>
        <dbReference type="ARBA" id="ARBA00022692"/>
    </source>
</evidence>
<organism evidence="8 9">
    <name type="scientific">Nocardioides imazamoxiresistens</name>
    <dbReference type="NCBI Taxonomy" id="3231893"/>
    <lineage>
        <taxon>Bacteria</taxon>
        <taxon>Bacillati</taxon>
        <taxon>Actinomycetota</taxon>
        <taxon>Actinomycetes</taxon>
        <taxon>Propionibacteriales</taxon>
        <taxon>Nocardioidaceae</taxon>
        <taxon>Nocardioides</taxon>
    </lineage>
</organism>
<dbReference type="InterPro" id="IPR005538">
    <property type="entry name" value="LrgA/CidA"/>
</dbReference>
<evidence type="ECO:0000313" key="9">
    <source>
        <dbReference type="Proteomes" id="UP001268542"/>
    </source>
</evidence>
<evidence type="ECO:0000256" key="1">
    <source>
        <dbReference type="ARBA" id="ARBA00004651"/>
    </source>
</evidence>
<keyword evidence="5 7" id="KW-0472">Membrane</keyword>